<dbReference type="AlphaFoldDB" id="A0A239S876"/>
<dbReference type="GeneID" id="88092888"/>
<dbReference type="RefSeq" id="WP_039394703.1">
    <property type="nucleotide sequence ID" value="NZ_CABPRX010000001.1"/>
</dbReference>
<reference evidence="2 3" key="1">
    <citation type="submission" date="2017-06" db="EMBL/GenBank/DDBJ databases">
        <authorList>
            <consortium name="Pathogen Informatics"/>
        </authorList>
    </citation>
    <scope>NUCLEOTIDE SEQUENCE [LARGE SCALE GENOMIC DNA]</scope>
    <source>
        <strain evidence="2 3">NCTC13161</strain>
    </source>
</reference>
<dbReference type="Proteomes" id="UP000215126">
    <property type="component" value="Chromosome 1"/>
</dbReference>
<proteinExistence type="predicted"/>
<dbReference type="KEGG" id="pspu:NA29_05245"/>
<name>A0A239S876_9BURK</name>
<dbReference type="STRING" id="93222.NA29_05245"/>
<accession>A0A239S876</accession>
<evidence type="ECO:0000313" key="3">
    <source>
        <dbReference type="Proteomes" id="UP000215126"/>
    </source>
</evidence>
<gene>
    <name evidence="2" type="ORF">SAMEA4530655_00186</name>
</gene>
<evidence type="ECO:0000313" key="2">
    <source>
        <dbReference type="EMBL" id="SNU81004.1"/>
    </source>
</evidence>
<dbReference type="OrthoDB" id="8940462at2"/>
<evidence type="ECO:0000256" key="1">
    <source>
        <dbReference type="SAM" id="MobiDB-lite"/>
    </source>
</evidence>
<feature type="region of interest" description="Disordered" evidence="1">
    <location>
        <begin position="212"/>
        <end position="246"/>
    </location>
</feature>
<dbReference type="EMBL" id="LT906435">
    <property type="protein sequence ID" value="SNU81004.1"/>
    <property type="molecule type" value="Genomic_DNA"/>
</dbReference>
<organism evidence="2 3">
    <name type="scientific">Pandoraea sputorum</name>
    <dbReference type="NCBI Taxonomy" id="93222"/>
    <lineage>
        <taxon>Bacteria</taxon>
        <taxon>Pseudomonadati</taxon>
        <taxon>Pseudomonadota</taxon>
        <taxon>Betaproteobacteria</taxon>
        <taxon>Burkholderiales</taxon>
        <taxon>Burkholderiaceae</taxon>
        <taxon>Pandoraea</taxon>
    </lineage>
</organism>
<protein>
    <submittedName>
        <fullName evidence="2">Uncharacterized protein</fullName>
    </submittedName>
</protein>
<sequence length="246" mass="26965">MGMDISLQTVAQNSRAILDMLNAQANEGMAKGRIGIRKDGQITVFKGMEFVLHLRQCHRAKQLLKAQELIAERKSPVSSLVSSLKLNSVRLDKRPVSELILRLNRSNVMDRQTGAGSAAQVLLTTRSEAVSSIEPATWTGPVKHEELYLAVMAETMKIWDKYRESAGNDTPHVAANPLSVALPQAPTECDAKPALPPKSNPSALQRNVSRARMAYGDPTPVYTADALQVERPTSPTRVESTPRYPV</sequence>
<keyword evidence="3" id="KW-1185">Reference proteome</keyword>